<reference evidence="1 2" key="1">
    <citation type="submission" date="2018-06" db="EMBL/GenBank/DDBJ databases">
        <title>Whole genome sequencing of Candida tropicalis (genome annotated by CSBL at Korea University).</title>
        <authorList>
            <person name="Ahn J."/>
        </authorList>
    </citation>
    <scope>NUCLEOTIDE SEQUENCE [LARGE SCALE GENOMIC DNA]</scope>
    <source>
        <strain evidence="1 2">ATCC 20962</strain>
    </source>
</reference>
<sequence length="233" mass="26265">MWTIRPFVQIDLDLTLPPTLIDLLGFGAEIFEGYLVSLKNQGIIDEESVPPPKTVCVHPSTVVNQPIPYCILVFCIFLNIIHSSSSSDESSGLSSHILLEYKGIPLPTTSDFPSPKLANKVLTKNFQAKNKSLMYSKKFPFGILQRIVELCDEALLINPPSNNDDNVLAFSPGSEKALNSVMNRNVLETSDLAIRQIIEDTQQLVTDKLDTCHGWFLYCNTWRRSSTRWICWF</sequence>
<evidence type="ECO:0000313" key="1">
    <source>
        <dbReference type="EMBL" id="RCK65302.1"/>
    </source>
</evidence>
<dbReference type="EMBL" id="QLNQ01000020">
    <property type="protein sequence ID" value="RCK65302.1"/>
    <property type="molecule type" value="Genomic_DNA"/>
</dbReference>
<name>A0A367YJZ3_9ASCO</name>
<dbReference type="Proteomes" id="UP000253472">
    <property type="component" value="Unassembled WGS sequence"/>
</dbReference>
<gene>
    <name evidence="1" type="ORF">Cantr_01223</name>
</gene>
<accession>A0A367YJZ3</accession>
<organism evidence="1 2">
    <name type="scientific">Candida viswanathii</name>
    <dbReference type="NCBI Taxonomy" id="5486"/>
    <lineage>
        <taxon>Eukaryota</taxon>
        <taxon>Fungi</taxon>
        <taxon>Dikarya</taxon>
        <taxon>Ascomycota</taxon>
        <taxon>Saccharomycotina</taxon>
        <taxon>Pichiomycetes</taxon>
        <taxon>Debaryomycetaceae</taxon>
        <taxon>Candida/Lodderomyces clade</taxon>
        <taxon>Candida</taxon>
    </lineage>
</organism>
<proteinExistence type="predicted"/>
<dbReference type="OrthoDB" id="162894at2759"/>
<evidence type="ECO:0000313" key="2">
    <source>
        <dbReference type="Proteomes" id="UP000253472"/>
    </source>
</evidence>
<dbReference type="AlphaFoldDB" id="A0A367YJZ3"/>
<protein>
    <submittedName>
        <fullName evidence="1">Uncharacterized protein</fullName>
    </submittedName>
</protein>
<keyword evidence="2" id="KW-1185">Reference proteome</keyword>
<dbReference type="STRING" id="5486.A0A367YJZ3"/>
<comment type="caution">
    <text evidence="1">The sequence shown here is derived from an EMBL/GenBank/DDBJ whole genome shotgun (WGS) entry which is preliminary data.</text>
</comment>